<organism evidence="6 7">
    <name type="scientific">Gracilibacillus xinjiangensis</name>
    <dbReference type="NCBI Taxonomy" id="1193282"/>
    <lineage>
        <taxon>Bacteria</taxon>
        <taxon>Bacillati</taxon>
        <taxon>Bacillota</taxon>
        <taxon>Bacilli</taxon>
        <taxon>Bacillales</taxon>
        <taxon>Bacillaceae</taxon>
        <taxon>Gracilibacillus</taxon>
    </lineage>
</organism>
<dbReference type="CDD" id="cd06423">
    <property type="entry name" value="CESA_like"/>
    <property type="match status" value="1"/>
</dbReference>
<keyword evidence="4" id="KW-0472">Membrane</keyword>
<accession>A0ABV8WUV3</accession>
<gene>
    <name evidence="6" type="ORF">ACFOY7_08110</name>
</gene>
<keyword evidence="2 6" id="KW-0328">Glycosyltransferase</keyword>
<feature type="transmembrane region" description="Helical" evidence="4">
    <location>
        <begin position="6"/>
        <end position="25"/>
    </location>
</feature>
<reference evidence="7" key="1">
    <citation type="journal article" date="2019" name="Int. J. Syst. Evol. Microbiol.">
        <title>The Global Catalogue of Microorganisms (GCM) 10K type strain sequencing project: providing services to taxonomists for standard genome sequencing and annotation.</title>
        <authorList>
            <consortium name="The Broad Institute Genomics Platform"/>
            <consortium name="The Broad Institute Genome Sequencing Center for Infectious Disease"/>
            <person name="Wu L."/>
            <person name="Ma J."/>
        </authorList>
    </citation>
    <scope>NUCLEOTIDE SEQUENCE [LARGE SCALE GENOMIC DNA]</scope>
    <source>
        <strain evidence="7">CCUG 37865</strain>
    </source>
</reference>
<protein>
    <submittedName>
        <fullName evidence="6">Glycosyltransferase</fullName>
        <ecNumber evidence="6">2.4.-.-</ecNumber>
    </submittedName>
</protein>
<evidence type="ECO:0000256" key="2">
    <source>
        <dbReference type="ARBA" id="ARBA00022676"/>
    </source>
</evidence>
<feature type="transmembrane region" description="Helical" evidence="4">
    <location>
        <begin position="329"/>
        <end position="355"/>
    </location>
</feature>
<sequence length="459" mass="52589">MLLASLLLFACHVCIQIIYMFYPLFAVNKKEKLPILPYQKGISIIIPAYNEEKIILNCLEGIVKLNYDKYEVIIVNDGSTDRTLQLLENHLQLKPDIHTAPALKIPHQPIKDIYCSRLLPKVKVIDKKNGGKADALNAGTEYSKYQIVVTLDADSVLDPNSLHAINTTFEDEKIAAAGGMVQIRQGFKGKLPLLQPHFQLKGLVRYQILQYLSDFHLHKLTQSKINTMSVIAGAFGAFRKQVLFDVDGYRKTVGEDMDITLKIHLLLKSNPKYKGKRLKFVPHAICYTECPEAFTDLLQQRIRWQKGFLDCILHYKNKYFRKLGFRISFFFLFESFFLGTINAFPTAILPVIILLSTENYMVALALLSISVFLSFYRSIITLIVIHRYGIHYTTNQLTKFVLFLLLEIFTYKLLGLVFVIAGTFMYFKNKDSWYVSKRIGDKSVPFETTENALPDNQAV</sequence>
<comment type="similarity">
    <text evidence="1">Belongs to the glycosyltransferase 2 family.</text>
</comment>
<dbReference type="Pfam" id="PF13641">
    <property type="entry name" value="Glyco_tranf_2_3"/>
    <property type="match status" value="1"/>
</dbReference>
<evidence type="ECO:0000259" key="5">
    <source>
        <dbReference type="Pfam" id="PF00535"/>
    </source>
</evidence>
<evidence type="ECO:0000256" key="4">
    <source>
        <dbReference type="SAM" id="Phobius"/>
    </source>
</evidence>
<dbReference type="Proteomes" id="UP001595882">
    <property type="component" value="Unassembled WGS sequence"/>
</dbReference>
<feature type="transmembrane region" description="Helical" evidence="4">
    <location>
        <begin position="361"/>
        <end position="388"/>
    </location>
</feature>
<feature type="transmembrane region" description="Helical" evidence="4">
    <location>
        <begin position="400"/>
        <end position="427"/>
    </location>
</feature>
<feature type="domain" description="Glycosyltransferase 2-like" evidence="5">
    <location>
        <begin position="43"/>
        <end position="98"/>
    </location>
</feature>
<dbReference type="EMBL" id="JBHSDT010000004">
    <property type="protein sequence ID" value="MFC4403037.1"/>
    <property type="molecule type" value="Genomic_DNA"/>
</dbReference>
<dbReference type="InterPro" id="IPR029044">
    <property type="entry name" value="Nucleotide-diphossugar_trans"/>
</dbReference>
<keyword evidence="7" id="KW-1185">Reference proteome</keyword>
<dbReference type="InterPro" id="IPR001173">
    <property type="entry name" value="Glyco_trans_2-like"/>
</dbReference>
<keyword evidence="4" id="KW-1133">Transmembrane helix</keyword>
<dbReference type="PANTHER" id="PTHR43630:SF1">
    <property type="entry name" value="POLY-BETA-1,6-N-ACETYL-D-GLUCOSAMINE SYNTHASE"/>
    <property type="match status" value="1"/>
</dbReference>
<dbReference type="EC" id="2.4.-.-" evidence="6"/>
<evidence type="ECO:0000313" key="7">
    <source>
        <dbReference type="Proteomes" id="UP001595882"/>
    </source>
</evidence>
<dbReference type="PANTHER" id="PTHR43630">
    <property type="entry name" value="POLY-BETA-1,6-N-ACETYL-D-GLUCOSAMINE SYNTHASE"/>
    <property type="match status" value="1"/>
</dbReference>
<evidence type="ECO:0000256" key="1">
    <source>
        <dbReference type="ARBA" id="ARBA00006739"/>
    </source>
</evidence>
<proteinExistence type="inferred from homology"/>
<evidence type="ECO:0000313" key="6">
    <source>
        <dbReference type="EMBL" id="MFC4403037.1"/>
    </source>
</evidence>
<comment type="caution">
    <text evidence="6">The sequence shown here is derived from an EMBL/GenBank/DDBJ whole genome shotgun (WGS) entry which is preliminary data.</text>
</comment>
<keyword evidence="4" id="KW-0812">Transmembrane</keyword>
<dbReference type="GO" id="GO:0016757">
    <property type="term" value="F:glycosyltransferase activity"/>
    <property type="evidence" value="ECO:0007669"/>
    <property type="project" value="UniProtKB-KW"/>
</dbReference>
<name>A0ABV8WUV3_9BACI</name>
<dbReference type="RefSeq" id="WP_390251196.1">
    <property type="nucleotide sequence ID" value="NZ_JBHSDT010000004.1"/>
</dbReference>
<dbReference type="Pfam" id="PF00535">
    <property type="entry name" value="Glycos_transf_2"/>
    <property type="match status" value="1"/>
</dbReference>
<keyword evidence="3 6" id="KW-0808">Transferase</keyword>
<evidence type="ECO:0000256" key="3">
    <source>
        <dbReference type="ARBA" id="ARBA00022679"/>
    </source>
</evidence>
<dbReference type="SUPFAM" id="SSF53448">
    <property type="entry name" value="Nucleotide-diphospho-sugar transferases"/>
    <property type="match status" value="1"/>
</dbReference>
<dbReference type="Gene3D" id="3.90.550.10">
    <property type="entry name" value="Spore Coat Polysaccharide Biosynthesis Protein SpsA, Chain A"/>
    <property type="match status" value="1"/>
</dbReference>